<evidence type="ECO:0000256" key="1">
    <source>
        <dbReference type="ARBA" id="ARBA00001938"/>
    </source>
</evidence>
<dbReference type="AlphaFoldDB" id="A0A1I0FGR2"/>
<accession>A0A1I0FGR2</accession>
<dbReference type="InterPro" id="IPR050743">
    <property type="entry name" value="2-oxoacid_DH_E2_comp"/>
</dbReference>
<dbReference type="InterPro" id="IPR000089">
    <property type="entry name" value="Biotin_lipoyl"/>
</dbReference>
<dbReference type="SUPFAM" id="SSF52777">
    <property type="entry name" value="CoA-dependent acyltransferases"/>
    <property type="match status" value="1"/>
</dbReference>
<dbReference type="EMBL" id="FOHK01000009">
    <property type="protein sequence ID" value="SET57414.1"/>
    <property type="molecule type" value="Genomic_DNA"/>
</dbReference>
<dbReference type="Pfam" id="PF00198">
    <property type="entry name" value="2-oxoacid_dh"/>
    <property type="match status" value="1"/>
</dbReference>
<evidence type="ECO:0000256" key="2">
    <source>
        <dbReference type="ARBA" id="ARBA00007317"/>
    </source>
</evidence>
<dbReference type="SUPFAM" id="SSF51230">
    <property type="entry name" value="Single hybrid motif"/>
    <property type="match status" value="2"/>
</dbReference>
<dbReference type="Gene3D" id="4.10.320.10">
    <property type="entry name" value="E3-binding domain"/>
    <property type="match status" value="1"/>
</dbReference>
<dbReference type="RefSeq" id="WP_093330021.1">
    <property type="nucleotide sequence ID" value="NZ_AP027363.1"/>
</dbReference>
<dbReference type="InterPro" id="IPR036625">
    <property type="entry name" value="E3-bd_dom_sf"/>
</dbReference>
<evidence type="ECO:0000313" key="10">
    <source>
        <dbReference type="EMBL" id="SET57414.1"/>
    </source>
</evidence>
<feature type="domain" description="Peripheral subunit-binding (PSBD)" evidence="9">
    <location>
        <begin position="222"/>
        <end position="259"/>
    </location>
</feature>
<evidence type="ECO:0000256" key="4">
    <source>
        <dbReference type="ARBA" id="ARBA00022679"/>
    </source>
</evidence>
<dbReference type="InterPro" id="IPR023213">
    <property type="entry name" value="CAT-like_dom_sf"/>
</dbReference>
<dbReference type="SUPFAM" id="SSF47005">
    <property type="entry name" value="Peripheral subunit-binding domain of 2-oxo acid dehydrogenase complex"/>
    <property type="match status" value="1"/>
</dbReference>
<evidence type="ECO:0000256" key="7">
    <source>
        <dbReference type="RuleBase" id="RU003423"/>
    </source>
</evidence>
<dbReference type="InterPro" id="IPR011053">
    <property type="entry name" value="Single_hybrid_motif"/>
</dbReference>
<dbReference type="PANTHER" id="PTHR43178:SF5">
    <property type="entry name" value="LIPOAMIDE ACYLTRANSFERASE COMPONENT OF BRANCHED-CHAIN ALPHA-KETO ACID DEHYDROGENASE COMPLEX, MITOCHONDRIAL"/>
    <property type="match status" value="1"/>
</dbReference>
<evidence type="ECO:0000256" key="3">
    <source>
        <dbReference type="ARBA" id="ARBA00011484"/>
    </source>
</evidence>
<comment type="similarity">
    <text evidence="2 7">Belongs to the 2-oxoacid dehydrogenase family.</text>
</comment>
<dbReference type="GO" id="GO:0016407">
    <property type="term" value="F:acetyltransferase activity"/>
    <property type="evidence" value="ECO:0007669"/>
    <property type="project" value="TreeGrafter"/>
</dbReference>
<comment type="subunit">
    <text evidence="3">Forms a 24-polypeptide structural core with octahedral symmetry.</text>
</comment>
<feature type="domain" description="Lipoyl-binding" evidence="8">
    <location>
        <begin position="2"/>
        <end position="77"/>
    </location>
</feature>
<dbReference type="InterPro" id="IPR001078">
    <property type="entry name" value="2-oxoacid_DH_actylTfrase"/>
</dbReference>
<evidence type="ECO:0000259" key="9">
    <source>
        <dbReference type="PROSITE" id="PS51826"/>
    </source>
</evidence>
<dbReference type="InterPro" id="IPR003016">
    <property type="entry name" value="2-oxoA_DH_lipoyl-BS"/>
</dbReference>
<proteinExistence type="inferred from homology"/>
<dbReference type="FunFam" id="3.30.559.10:FF:000027">
    <property type="entry name" value="Dihydrolipoamide acetyltransferase component of pyruvate dehydrogenase complex"/>
    <property type="match status" value="1"/>
</dbReference>
<dbReference type="PROSITE" id="PS00189">
    <property type="entry name" value="LIPOYL"/>
    <property type="match status" value="2"/>
</dbReference>
<dbReference type="Gene3D" id="2.40.50.100">
    <property type="match status" value="2"/>
</dbReference>
<organism evidence="10 11">
    <name type="scientific">Thalassotalea agarivorans</name>
    <name type="common">Thalassomonas agarivorans</name>
    <dbReference type="NCBI Taxonomy" id="349064"/>
    <lineage>
        <taxon>Bacteria</taxon>
        <taxon>Pseudomonadati</taxon>
        <taxon>Pseudomonadota</taxon>
        <taxon>Gammaproteobacteria</taxon>
        <taxon>Alteromonadales</taxon>
        <taxon>Colwelliaceae</taxon>
        <taxon>Thalassotalea</taxon>
    </lineage>
</organism>
<evidence type="ECO:0000256" key="5">
    <source>
        <dbReference type="ARBA" id="ARBA00022823"/>
    </source>
</evidence>
<dbReference type="STRING" id="349064.SAMN05660429_02128"/>
<keyword evidence="5 7" id="KW-0450">Lipoyl</keyword>
<keyword evidence="4 7" id="KW-0808">Transferase</keyword>
<keyword evidence="11" id="KW-1185">Reference proteome</keyword>
<dbReference type="PROSITE" id="PS51826">
    <property type="entry name" value="PSBD"/>
    <property type="match status" value="1"/>
</dbReference>
<dbReference type="EC" id="2.3.1.-" evidence="7"/>
<evidence type="ECO:0000313" key="11">
    <source>
        <dbReference type="Proteomes" id="UP000199308"/>
    </source>
</evidence>
<protein>
    <recommendedName>
        <fullName evidence="7">Dihydrolipoamide acetyltransferase component of pyruvate dehydrogenase complex</fullName>
        <ecNumber evidence="7">2.3.1.-</ecNumber>
    </recommendedName>
</protein>
<reference evidence="10 11" key="1">
    <citation type="submission" date="2016-10" db="EMBL/GenBank/DDBJ databases">
        <authorList>
            <person name="de Groot N.N."/>
        </authorList>
    </citation>
    <scope>NUCLEOTIDE SEQUENCE [LARGE SCALE GENOMIC DNA]</scope>
    <source>
        <strain evidence="10 11">DSM 19706</strain>
    </source>
</reference>
<dbReference type="InterPro" id="IPR004167">
    <property type="entry name" value="PSBD"/>
</dbReference>
<name>A0A1I0FGR2_THASX</name>
<dbReference type="CDD" id="cd06849">
    <property type="entry name" value="lipoyl_domain"/>
    <property type="match status" value="2"/>
</dbReference>
<feature type="domain" description="Lipoyl-binding" evidence="8">
    <location>
        <begin position="110"/>
        <end position="185"/>
    </location>
</feature>
<sequence>MSKDFILPDIGEGIVECEIVEWRVAEGDDIVEDQVVAEVMTDKAVVEIPAMYSGTVKKLYYNKGDIAKVYQPLFSMDVAGENNAAAADVAEATTENAAAEKAPVNTGQVSEDFILPDIGEGIVECEIVEWRVAEGDTIEEDQVVAEVMTDKAVVEIPAMYAGVVNKLYYKKGDIAKVYKPLFSITRDGALVEQTTTDTTMPVETPQTVTENTSSPVSQGKAIASPAVRRVCRELNIDISQVQGSGKKGRVYKEDVLAFSQGNQQVSPAAEMPSSTGRIEGGTRVEPIKGVKAAMAKAMVNSVSTIPHFTYCEEIDLTELIALRTSLKETYAKQDIKLTLMPFFMKAMSMAITEFPILNAQVNDECTELTYFDDHNIGMAVDSKVGLLVPNVKQVQNKSVIDLAIDITRLTEQARAGKVSPQDLKGGTISISNIGALGGTVATPIINKPEVAIVALGKTQKLPRFDENGDVQARQIMQVSWSGDHRVIDGGTIARFCNLWKSYLESPSNMLVHMR</sequence>
<dbReference type="GO" id="GO:0005737">
    <property type="term" value="C:cytoplasm"/>
    <property type="evidence" value="ECO:0007669"/>
    <property type="project" value="TreeGrafter"/>
</dbReference>
<dbReference type="Pfam" id="PF02817">
    <property type="entry name" value="E3_binding"/>
    <property type="match status" value="1"/>
</dbReference>
<gene>
    <name evidence="10" type="ORF">SAMN05660429_02128</name>
</gene>
<dbReference type="PANTHER" id="PTHR43178">
    <property type="entry name" value="DIHYDROLIPOAMIDE ACETYLTRANSFERASE COMPONENT OF PYRUVATE DEHYDROGENASE COMPLEX"/>
    <property type="match status" value="1"/>
</dbReference>
<dbReference type="Pfam" id="PF00364">
    <property type="entry name" value="Biotin_lipoyl"/>
    <property type="match status" value="2"/>
</dbReference>
<dbReference type="OrthoDB" id="9805770at2"/>
<dbReference type="Gene3D" id="3.30.559.10">
    <property type="entry name" value="Chloramphenicol acetyltransferase-like domain"/>
    <property type="match status" value="1"/>
</dbReference>
<dbReference type="GO" id="GO:0031405">
    <property type="term" value="F:lipoic acid binding"/>
    <property type="evidence" value="ECO:0007669"/>
    <property type="project" value="TreeGrafter"/>
</dbReference>
<keyword evidence="6 7" id="KW-0012">Acyltransferase</keyword>
<evidence type="ECO:0000256" key="6">
    <source>
        <dbReference type="ARBA" id="ARBA00023315"/>
    </source>
</evidence>
<evidence type="ECO:0000259" key="8">
    <source>
        <dbReference type="PROSITE" id="PS50968"/>
    </source>
</evidence>
<dbReference type="Proteomes" id="UP000199308">
    <property type="component" value="Unassembled WGS sequence"/>
</dbReference>
<comment type="cofactor">
    <cofactor evidence="1 7">
        <name>(R)-lipoate</name>
        <dbReference type="ChEBI" id="CHEBI:83088"/>
    </cofactor>
</comment>
<dbReference type="PROSITE" id="PS50968">
    <property type="entry name" value="BIOTINYL_LIPOYL"/>
    <property type="match status" value="2"/>
</dbReference>